<keyword evidence="3" id="KW-0378">Hydrolase</keyword>
<dbReference type="EMBL" id="FXTB01000006">
    <property type="protein sequence ID" value="SMO74535.1"/>
    <property type="molecule type" value="Genomic_DNA"/>
</dbReference>
<dbReference type="GO" id="GO:0016788">
    <property type="term" value="F:hydrolase activity, acting on ester bonds"/>
    <property type="evidence" value="ECO:0007669"/>
    <property type="project" value="InterPro"/>
</dbReference>
<comment type="similarity">
    <text evidence="1">Belongs to the metallo-dependent hydrolases superfamily. TatD-type hydrolase family.</text>
</comment>
<dbReference type="CDD" id="cd01310">
    <property type="entry name" value="TatD_DNAse"/>
    <property type="match status" value="1"/>
</dbReference>
<evidence type="ECO:0000256" key="2">
    <source>
        <dbReference type="ARBA" id="ARBA00022723"/>
    </source>
</evidence>
<reference evidence="5 6" key="1">
    <citation type="submission" date="2017-05" db="EMBL/GenBank/DDBJ databases">
        <authorList>
            <person name="Varghese N."/>
            <person name="Submissions S."/>
        </authorList>
    </citation>
    <scope>NUCLEOTIDE SEQUENCE [LARGE SCALE GENOMIC DNA]</scope>
    <source>
        <strain evidence="5 6">DSM 27040</strain>
    </source>
</reference>
<dbReference type="OrthoDB" id="9810005at2"/>
<dbReference type="GO" id="GO:0004536">
    <property type="term" value="F:DNA nuclease activity"/>
    <property type="evidence" value="ECO:0007669"/>
    <property type="project" value="InterPro"/>
</dbReference>
<keyword evidence="6" id="KW-1185">Reference proteome</keyword>
<dbReference type="GO" id="GO:0046872">
    <property type="term" value="F:metal ion binding"/>
    <property type="evidence" value="ECO:0007669"/>
    <property type="project" value="UniProtKB-KW"/>
</dbReference>
<name>A0A521DSG1_SACCC</name>
<evidence type="ECO:0000256" key="3">
    <source>
        <dbReference type="ARBA" id="ARBA00022801"/>
    </source>
</evidence>
<feature type="binding site" evidence="4">
    <location>
        <position position="130"/>
    </location>
    <ligand>
        <name>a divalent metal cation</name>
        <dbReference type="ChEBI" id="CHEBI:60240"/>
        <label>2</label>
    </ligand>
</feature>
<dbReference type="FunFam" id="3.20.20.140:FF:000005">
    <property type="entry name" value="TatD family hydrolase"/>
    <property type="match status" value="1"/>
</dbReference>
<feature type="binding site" evidence="4">
    <location>
        <position position="9"/>
    </location>
    <ligand>
        <name>a divalent metal cation</name>
        <dbReference type="ChEBI" id="CHEBI:60240"/>
        <label>1</label>
    </ligand>
</feature>
<keyword evidence="2 4" id="KW-0479">Metal-binding</keyword>
<dbReference type="Proteomes" id="UP000319040">
    <property type="component" value="Unassembled WGS sequence"/>
</dbReference>
<evidence type="ECO:0000313" key="6">
    <source>
        <dbReference type="Proteomes" id="UP000319040"/>
    </source>
</evidence>
<dbReference type="PANTHER" id="PTHR46124">
    <property type="entry name" value="D-AMINOACYL-TRNA DEACYLASE"/>
    <property type="match status" value="1"/>
</dbReference>
<feature type="binding site" evidence="4">
    <location>
        <position position="155"/>
    </location>
    <ligand>
        <name>a divalent metal cation</name>
        <dbReference type="ChEBI" id="CHEBI:60240"/>
        <label>2</label>
    </ligand>
</feature>
<protein>
    <submittedName>
        <fullName evidence="5">TatD DNase family protein</fullName>
    </submittedName>
</protein>
<dbReference type="Pfam" id="PF01026">
    <property type="entry name" value="TatD_DNase"/>
    <property type="match status" value="1"/>
</dbReference>
<dbReference type="NCBIfam" id="TIGR00010">
    <property type="entry name" value="YchF/TatD family DNA exonuclease"/>
    <property type="match status" value="1"/>
</dbReference>
<dbReference type="Gene3D" id="3.20.20.140">
    <property type="entry name" value="Metal-dependent hydrolases"/>
    <property type="match status" value="1"/>
</dbReference>
<accession>A0A521DSG1</accession>
<sequence length="256" mass="29165">MSIIDTHTHIYASQFSKDRDDVIQRAFDSGVDTLLMPNIDVDSVIPMLQIEDKYPGKCISMMGLHPTSVDENYMEQLKAMELWFSKRKFCAVGEVGIDLYWDKTFLSQQIDAFKIQLSWAQKYNLPVVMHVRDSFDEIFQVLDGFDLDGITGVFHSFSGNDDQAQKALSYGCFKLGINGVVTFKNSNLGEVIKKQGLKHLILETDAPYLTPVPYRGKRNEPSYLKFIKAKLAALFKTSEMKVEKVTTHNAKQLFKL</sequence>
<feature type="binding site" evidence="4">
    <location>
        <position position="7"/>
    </location>
    <ligand>
        <name>a divalent metal cation</name>
        <dbReference type="ChEBI" id="CHEBI:60240"/>
        <label>1</label>
    </ligand>
</feature>
<dbReference type="RefSeq" id="WP_142533832.1">
    <property type="nucleotide sequence ID" value="NZ_FXTB01000006.1"/>
</dbReference>
<dbReference type="AlphaFoldDB" id="A0A521DSG1"/>
<feature type="binding site" evidence="4">
    <location>
        <position position="94"/>
    </location>
    <ligand>
        <name>a divalent metal cation</name>
        <dbReference type="ChEBI" id="CHEBI:60240"/>
        <label>1</label>
    </ligand>
</feature>
<dbReference type="SUPFAM" id="SSF51556">
    <property type="entry name" value="Metallo-dependent hydrolases"/>
    <property type="match status" value="1"/>
</dbReference>
<dbReference type="InterPro" id="IPR015991">
    <property type="entry name" value="TatD/YcfH-like"/>
</dbReference>
<dbReference type="InterPro" id="IPR032466">
    <property type="entry name" value="Metal_Hydrolase"/>
</dbReference>
<gene>
    <name evidence="5" type="ORF">SAMN06265379_106124</name>
</gene>
<dbReference type="InterPro" id="IPR001130">
    <property type="entry name" value="TatD-like"/>
</dbReference>
<evidence type="ECO:0000313" key="5">
    <source>
        <dbReference type="EMBL" id="SMO74535.1"/>
    </source>
</evidence>
<evidence type="ECO:0000256" key="1">
    <source>
        <dbReference type="ARBA" id="ARBA00009275"/>
    </source>
</evidence>
<organism evidence="5 6">
    <name type="scientific">Saccharicrinis carchari</name>
    <dbReference type="NCBI Taxonomy" id="1168039"/>
    <lineage>
        <taxon>Bacteria</taxon>
        <taxon>Pseudomonadati</taxon>
        <taxon>Bacteroidota</taxon>
        <taxon>Bacteroidia</taxon>
        <taxon>Marinilabiliales</taxon>
        <taxon>Marinilabiliaceae</taxon>
        <taxon>Saccharicrinis</taxon>
    </lineage>
</organism>
<dbReference type="GO" id="GO:0005829">
    <property type="term" value="C:cytosol"/>
    <property type="evidence" value="ECO:0007669"/>
    <property type="project" value="TreeGrafter"/>
</dbReference>
<dbReference type="PANTHER" id="PTHR46124:SF4">
    <property type="entry name" value="HYDROLASE TATD"/>
    <property type="match status" value="1"/>
</dbReference>
<feature type="binding site" evidence="4">
    <location>
        <position position="205"/>
    </location>
    <ligand>
        <name>a divalent metal cation</name>
        <dbReference type="ChEBI" id="CHEBI:60240"/>
        <label>1</label>
    </ligand>
</feature>
<proteinExistence type="inferred from homology"/>
<evidence type="ECO:0000256" key="4">
    <source>
        <dbReference type="PIRSR" id="PIRSR005902-1"/>
    </source>
</evidence>
<dbReference type="PIRSF" id="PIRSF005902">
    <property type="entry name" value="DNase_TatD"/>
    <property type="match status" value="1"/>
</dbReference>